<dbReference type="OrthoDB" id="5776086at2"/>
<accession>A0A7U6JJN6</accession>
<gene>
    <name evidence="3" type="ORF">TBH_C2796</name>
</gene>
<sequence>MNRWLIFVLLTVAHLPGVTASDLEARHIAEDVYFVNHFFAVDNISYGSKGHPMELLNQPARGKGRRYKMERHLNNRYERGDIKARDLVIFRSGNLRSTGILVDIYKDAERPLGFAIWLPALRKIRRHSEPDQADIWGGSVFTYGDIYLRKPSDERHELLGRVEFSDCLGSIDEQDLALPAPWCGIRGKTVLKLRSYPRKSGWWYDWRDQYIDPDSHADYRAEYFKDGRKIKIIDKAWKSMGLDDPRGQFWVYWYGIDLRTGASGMAWVTGEQVRWNQPVKSSLWSLATLRKLSR</sequence>
<organism evidence="3 4">
    <name type="scientific">Thiolapillus brandeum</name>
    <dbReference type="NCBI Taxonomy" id="1076588"/>
    <lineage>
        <taxon>Bacteria</taxon>
        <taxon>Pseudomonadati</taxon>
        <taxon>Pseudomonadota</taxon>
        <taxon>Gammaproteobacteria</taxon>
        <taxon>Chromatiales</taxon>
        <taxon>Sedimenticolaceae</taxon>
        <taxon>Thiolapillus</taxon>
    </lineage>
</organism>
<dbReference type="Pfam" id="PF17131">
    <property type="entry name" value="LolA_like"/>
    <property type="match status" value="1"/>
</dbReference>
<dbReference type="Gene3D" id="2.50.20.10">
    <property type="entry name" value="Lipoprotein localisation LolA/LolB/LppX"/>
    <property type="match status" value="1"/>
</dbReference>
<proteinExistence type="predicted"/>
<keyword evidence="4" id="KW-1185">Reference proteome</keyword>
<feature type="chain" id="PRO_5031427861" description="Uncharacterized protein TP-0789 domain-containing protein" evidence="1">
    <location>
        <begin position="21"/>
        <end position="294"/>
    </location>
</feature>
<evidence type="ECO:0000313" key="4">
    <source>
        <dbReference type="Proteomes" id="UP000031631"/>
    </source>
</evidence>
<dbReference type="Proteomes" id="UP000031631">
    <property type="component" value="Chromosome"/>
</dbReference>
<name>A0A7U6JJN6_9GAMM</name>
<evidence type="ECO:0000256" key="1">
    <source>
        <dbReference type="SAM" id="SignalP"/>
    </source>
</evidence>
<evidence type="ECO:0000259" key="2">
    <source>
        <dbReference type="Pfam" id="PF17131"/>
    </source>
</evidence>
<dbReference type="KEGG" id="tbn:TBH_C2796"/>
<dbReference type="EMBL" id="AP012273">
    <property type="protein sequence ID" value="BAO45697.1"/>
    <property type="molecule type" value="Genomic_DNA"/>
</dbReference>
<feature type="domain" description="Uncharacterized protein TP-0789" evidence="2">
    <location>
        <begin position="113"/>
        <end position="232"/>
    </location>
</feature>
<dbReference type="InterPro" id="IPR033399">
    <property type="entry name" value="TP_0789-like"/>
</dbReference>
<dbReference type="CDD" id="cd16329">
    <property type="entry name" value="LolA_like"/>
    <property type="match status" value="1"/>
</dbReference>
<protein>
    <recommendedName>
        <fullName evidence="2">Uncharacterized protein TP-0789 domain-containing protein</fullName>
    </recommendedName>
</protein>
<reference evidence="3 4" key="1">
    <citation type="journal article" date="2014" name="PLoS ONE">
        <title>Physiological and genomic features of a novel sulfur-oxidizing gammaproteobacterium belonging to a previously uncultivated symbiotic lineage isolated from a hydrothermal vent.</title>
        <authorList>
            <person name="Nunoura T."/>
            <person name="Takaki Y."/>
            <person name="Kazama H."/>
            <person name="Kakuta J."/>
            <person name="Shimamura S."/>
            <person name="Makita H."/>
            <person name="Hirai M."/>
            <person name="Miyazaki M."/>
            <person name="Takai K."/>
        </authorList>
    </citation>
    <scope>NUCLEOTIDE SEQUENCE [LARGE SCALE GENOMIC DNA]</scope>
    <source>
        <strain evidence="3 4">Hiromi1</strain>
    </source>
</reference>
<dbReference type="RefSeq" id="WP_052470229.1">
    <property type="nucleotide sequence ID" value="NZ_AP012273.1"/>
</dbReference>
<keyword evidence="1" id="KW-0732">Signal</keyword>
<evidence type="ECO:0000313" key="3">
    <source>
        <dbReference type="EMBL" id="BAO45697.1"/>
    </source>
</evidence>
<dbReference type="AlphaFoldDB" id="A0A7U6JJN6"/>
<feature type="signal peptide" evidence="1">
    <location>
        <begin position="1"/>
        <end position="20"/>
    </location>
</feature>